<evidence type="ECO:0000256" key="3">
    <source>
        <dbReference type="ARBA" id="ARBA00022490"/>
    </source>
</evidence>
<dbReference type="InterPro" id="IPR027329">
    <property type="entry name" value="TPX2_C"/>
</dbReference>
<sequence length="94" mass="11129">MLRKSLTLKATPMRSFYKEQPPKVELKKLVARGEQHLAKAWYYGRTRFSVREEEDDEVGTLDDETDTIDSDEEDVVGIVMKWMLLRWMMCWGGR</sequence>
<dbReference type="Pfam" id="PF06886">
    <property type="entry name" value="TPX2"/>
    <property type="match status" value="1"/>
</dbReference>
<comment type="similarity">
    <text evidence="2">Belongs to the TPX2 family.</text>
</comment>
<protein>
    <recommendedName>
        <fullName evidence="6">TPX2 C-terminal domain-containing protein</fullName>
    </recommendedName>
</protein>
<dbReference type="GO" id="GO:0005874">
    <property type="term" value="C:microtubule"/>
    <property type="evidence" value="ECO:0007669"/>
    <property type="project" value="UniProtKB-KW"/>
</dbReference>
<feature type="domain" description="TPX2 C-terminal" evidence="6">
    <location>
        <begin position="1"/>
        <end position="24"/>
    </location>
</feature>
<dbReference type="EMBL" id="SPHZ02000011">
    <property type="protein sequence ID" value="KAF0892937.1"/>
    <property type="molecule type" value="Genomic_DNA"/>
</dbReference>
<keyword evidence="8" id="KW-1185">Reference proteome</keyword>
<keyword evidence="3" id="KW-0963">Cytoplasm</keyword>
<evidence type="ECO:0000256" key="1">
    <source>
        <dbReference type="ARBA" id="ARBA00004245"/>
    </source>
</evidence>
<evidence type="ECO:0000313" key="7">
    <source>
        <dbReference type="EMBL" id="KAF0892937.1"/>
    </source>
</evidence>
<keyword evidence="4" id="KW-0493">Microtubule</keyword>
<keyword evidence="5" id="KW-0206">Cytoskeleton</keyword>
<gene>
    <name evidence="7" type="ORF">E2562_020056</name>
</gene>
<comment type="caution">
    <text evidence="7">The sequence shown here is derived from an EMBL/GenBank/DDBJ whole genome shotgun (WGS) entry which is preliminary data.</text>
</comment>
<accession>A0A6G1BZ00</accession>
<dbReference type="OrthoDB" id="913690at2759"/>
<evidence type="ECO:0000256" key="4">
    <source>
        <dbReference type="ARBA" id="ARBA00022701"/>
    </source>
</evidence>
<reference evidence="7 8" key="1">
    <citation type="submission" date="2019-11" db="EMBL/GenBank/DDBJ databases">
        <title>Whole genome sequence of Oryza granulata.</title>
        <authorList>
            <person name="Li W."/>
        </authorList>
    </citation>
    <scope>NUCLEOTIDE SEQUENCE [LARGE SCALE GENOMIC DNA]</scope>
    <source>
        <strain evidence="8">cv. Menghai</strain>
        <tissue evidence="7">Leaf</tissue>
    </source>
</reference>
<name>A0A6G1BZ00_9ORYZ</name>
<organism evidence="7 8">
    <name type="scientific">Oryza meyeriana var. granulata</name>
    <dbReference type="NCBI Taxonomy" id="110450"/>
    <lineage>
        <taxon>Eukaryota</taxon>
        <taxon>Viridiplantae</taxon>
        <taxon>Streptophyta</taxon>
        <taxon>Embryophyta</taxon>
        <taxon>Tracheophyta</taxon>
        <taxon>Spermatophyta</taxon>
        <taxon>Magnoliopsida</taxon>
        <taxon>Liliopsida</taxon>
        <taxon>Poales</taxon>
        <taxon>Poaceae</taxon>
        <taxon>BOP clade</taxon>
        <taxon>Oryzoideae</taxon>
        <taxon>Oryzeae</taxon>
        <taxon>Oryzinae</taxon>
        <taxon>Oryza</taxon>
        <taxon>Oryza meyeriana</taxon>
    </lineage>
</organism>
<proteinExistence type="inferred from homology"/>
<evidence type="ECO:0000256" key="2">
    <source>
        <dbReference type="ARBA" id="ARBA00005885"/>
    </source>
</evidence>
<comment type="subcellular location">
    <subcellularLocation>
        <location evidence="1">Cytoplasm</location>
        <location evidence="1">Cytoskeleton</location>
    </subcellularLocation>
</comment>
<evidence type="ECO:0000313" key="8">
    <source>
        <dbReference type="Proteomes" id="UP000479710"/>
    </source>
</evidence>
<evidence type="ECO:0000256" key="5">
    <source>
        <dbReference type="ARBA" id="ARBA00023212"/>
    </source>
</evidence>
<dbReference type="AlphaFoldDB" id="A0A6G1BZ00"/>
<dbReference type="Proteomes" id="UP000479710">
    <property type="component" value="Unassembled WGS sequence"/>
</dbReference>
<evidence type="ECO:0000259" key="6">
    <source>
        <dbReference type="Pfam" id="PF06886"/>
    </source>
</evidence>